<evidence type="ECO:0000313" key="2">
    <source>
        <dbReference type="EMBL" id="GCA62334.1"/>
    </source>
</evidence>
<comment type="caution">
    <text evidence="2">The sequence shown here is derived from an EMBL/GenBank/DDBJ whole genome shotgun (WGS) entry which is preliminary data.</text>
</comment>
<feature type="signal peptide" evidence="1">
    <location>
        <begin position="1"/>
        <end position="18"/>
    </location>
</feature>
<protein>
    <submittedName>
        <fullName evidence="2">Uncharacterized protein</fullName>
    </submittedName>
</protein>
<keyword evidence="3" id="KW-1185">Reference proteome</keyword>
<evidence type="ECO:0000256" key="1">
    <source>
        <dbReference type="SAM" id="SignalP"/>
    </source>
</evidence>
<evidence type="ECO:0000313" key="3">
    <source>
        <dbReference type="Proteomes" id="UP000265618"/>
    </source>
</evidence>
<organism evidence="2 3">
    <name type="scientific">Kipferlia bialata</name>
    <dbReference type="NCBI Taxonomy" id="797122"/>
    <lineage>
        <taxon>Eukaryota</taxon>
        <taxon>Metamonada</taxon>
        <taxon>Carpediemonas-like organisms</taxon>
        <taxon>Kipferlia</taxon>
    </lineage>
</organism>
<name>A0A391NJN2_9EUKA</name>
<proteinExistence type="predicted"/>
<sequence length="164" mass="17466">MRVQLVLFLLAAVAICVADTGTSDSCYFGDGRPDLSWESESVLLESCGIEGTSASSLIQARDALIPVRVDSLPLSVIPPAVDDWVLTLMVEGSQDGLTSSDQVDMVLPPPGDMAIFVAFRGQADPSLSEPVPAVYDALYDSYHAPINVDLVRQSLSVVLTIKVL</sequence>
<accession>A0A391NJN2</accession>
<keyword evidence="1" id="KW-0732">Signal</keyword>
<dbReference type="AlphaFoldDB" id="A0A391NJN2"/>
<reference evidence="2 3" key="1">
    <citation type="journal article" date="2018" name="PLoS ONE">
        <title>The draft genome of Kipferlia bialata reveals reductive genome evolution in fornicate parasites.</title>
        <authorList>
            <person name="Tanifuji G."/>
            <person name="Takabayashi S."/>
            <person name="Kume K."/>
            <person name="Takagi M."/>
            <person name="Nakayama T."/>
            <person name="Kamikawa R."/>
            <person name="Inagaki Y."/>
            <person name="Hashimoto T."/>
        </authorList>
    </citation>
    <scope>NUCLEOTIDE SEQUENCE [LARGE SCALE GENOMIC DNA]</scope>
    <source>
        <strain evidence="2">NY0173</strain>
    </source>
</reference>
<dbReference type="Proteomes" id="UP000265618">
    <property type="component" value="Unassembled WGS sequence"/>
</dbReference>
<dbReference type="EMBL" id="BDIP01000509">
    <property type="protein sequence ID" value="GCA62334.1"/>
    <property type="molecule type" value="Genomic_DNA"/>
</dbReference>
<feature type="chain" id="PRO_5017284876" evidence="1">
    <location>
        <begin position="19"/>
        <end position="164"/>
    </location>
</feature>
<gene>
    <name evidence="2" type="ORF">KIPB_002863</name>
</gene>